<feature type="chain" id="PRO_5047254057" evidence="1">
    <location>
        <begin position="20"/>
        <end position="106"/>
    </location>
</feature>
<gene>
    <name evidence="2" type="ORF">NDM98_00355</name>
</gene>
<dbReference type="RefSeq" id="WP_251603114.1">
    <property type="nucleotide sequence ID" value="NZ_JAMQJY010000001.1"/>
</dbReference>
<proteinExistence type="predicted"/>
<keyword evidence="1" id="KW-0732">Signal</keyword>
<evidence type="ECO:0000313" key="3">
    <source>
        <dbReference type="Proteomes" id="UP001203665"/>
    </source>
</evidence>
<evidence type="ECO:0000313" key="2">
    <source>
        <dbReference type="EMBL" id="MCM2674120.1"/>
    </source>
</evidence>
<dbReference type="Proteomes" id="UP001203665">
    <property type="component" value="Unassembled WGS sequence"/>
</dbReference>
<dbReference type="EMBL" id="JAMQJY010000001">
    <property type="protein sequence ID" value="MCM2674120.1"/>
    <property type="molecule type" value="Genomic_DNA"/>
</dbReference>
<reference evidence="2" key="1">
    <citation type="submission" date="2022-06" db="EMBL/GenBank/DDBJ databases">
        <title>Alkalicoccobacillus porphyridii sp. nov., isolated from a marine red alga, Porphyridium purpureum and reclassification of Shouchella plakortidis and Shouchella gibsonii as Alkalicoccobacillus plakortidis comb. nov. and Alkalicoccobacillus gibsonii comb. nov.</title>
        <authorList>
            <person name="Kim K.H."/>
            <person name="Lee J.K."/>
            <person name="Han D.M."/>
            <person name="Baek J.H."/>
            <person name="Jeon C.O."/>
        </authorList>
    </citation>
    <scope>NUCLEOTIDE SEQUENCE</scope>
    <source>
        <strain evidence="2">DSM 19153</strain>
    </source>
</reference>
<comment type="caution">
    <text evidence="2">The sequence shown here is derived from an EMBL/GenBank/DDBJ whole genome shotgun (WGS) entry which is preliminary data.</text>
</comment>
<dbReference type="PROSITE" id="PS51257">
    <property type="entry name" value="PROKAR_LIPOPROTEIN"/>
    <property type="match status" value="1"/>
</dbReference>
<evidence type="ECO:0000256" key="1">
    <source>
        <dbReference type="SAM" id="SignalP"/>
    </source>
</evidence>
<organism evidence="2 3">
    <name type="scientific">Alkalicoccobacillus plakortidis</name>
    <dbReference type="NCBI Taxonomy" id="444060"/>
    <lineage>
        <taxon>Bacteria</taxon>
        <taxon>Bacillati</taxon>
        <taxon>Bacillota</taxon>
        <taxon>Bacilli</taxon>
        <taxon>Bacillales</taxon>
        <taxon>Bacillaceae</taxon>
        <taxon>Alkalicoccobacillus</taxon>
    </lineage>
</organism>
<feature type="signal peptide" evidence="1">
    <location>
        <begin position="1"/>
        <end position="19"/>
    </location>
</feature>
<protein>
    <submittedName>
        <fullName evidence="2">Uncharacterized protein</fullName>
    </submittedName>
</protein>
<sequence>MYRLLICLLSVLILSACNNHPTTKNTTENIEQTQNEIIQTNIPDFSNTHTQILEPLDDFNFDYSLIDEQPHAEILLSCDDDTINPEDLVYDKDGECIDAVMILEEG</sequence>
<name>A0ABT0XDZ1_9BACI</name>
<keyword evidence="3" id="KW-1185">Reference proteome</keyword>
<accession>A0ABT0XDZ1</accession>